<organism evidence="2 3">
    <name type="scientific">Paenibacillus herberti</name>
    <dbReference type="NCBI Taxonomy" id="1619309"/>
    <lineage>
        <taxon>Bacteria</taxon>
        <taxon>Bacillati</taxon>
        <taxon>Bacillota</taxon>
        <taxon>Bacilli</taxon>
        <taxon>Bacillales</taxon>
        <taxon>Paenibacillaceae</taxon>
        <taxon>Paenibacillus</taxon>
    </lineage>
</organism>
<reference evidence="2 3" key="1">
    <citation type="submission" date="2017-07" db="EMBL/GenBank/DDBJ databases">
        <title>Paenibacillus herberti R33 genome sequencing and assembly.</title>
        <authorList>
            <person name="Su W."/>
        </authorList>
    </citation>
    <scope>NUCLEOTIDE SEQUENCE [LARGE SCALE GENOMIC DNA]</scope>
    <source>
        <strain evidence="2 3">R33</strain>
    </source>
</reference>
<accession>A0A229P4H3</accession>
<gene>
    <name evidence="2" type="ORF">CGZ75_09285</name>
</gene>
<proteinExistence type="predicted"/>
<sequence>MDAFIEKSLSILDVQLEHINKCFDRLTDELIFYRPRVDLNSVANLCIHITENEYHHIVNAIGGTPYVRNRSSEFTLTNGLSIRELREKMSTTREESRRVLQGLSSADLSREVQIIFSEESNIPPTTTSVLDCIYKTVEHYSYHTGQIILLTKITQNGTDRLFKLGH</sequence>
<dbReference type="EMBL" id="NMUQ01000001">
    <property type="protein sequence ID" value="OXM16825.1"/>
    <property type="molecule type" value="Genomic_DNA"/>
</dbReference>
<dbReference type="InterPro" id="IPR034660">
    <property type="entry name" value="DinB/YfiT-like"/>
</dbReference>
<dbReference type="InterPro" id="IPR024775">
    <property type="entry name" value="DinB-like"/>
</dbReference>
<keyword evidence="3" id="KW-1185">Reference proteome</keyword>
<feature type="domain" description="DinB-like" evidence="1">
    <location>
        <begin position="18"/>
        <end position="147"/>
    </location>
</feature>
<dbReference type="OrthoDB" id="68731at2"/>
<comment type="caution">
    <text evidence="2">The sequence shown here is derived from an EMBL/GenBank/DDBJ whole genome shotgun (WGS) entry which is preliminary data.</text>
</comment>
<dbReference type="Proteomes" id="UP000215145">
    <property type="component" value="Unassembled WGS sequence"/>
</dbReference>
<dbReference type="AlphaFoldDB" id="A0A229P4H3"/>
<dbReference type="SUPFAM" id="SSF109854">
    <property type="entry name" value="DinB/YfiT-like putative metalloenzymes"/>
    <property type="match status" value="1"/>
</dbReference>
<dbReference type="RefSeq" id="WP_089523907.1">
    <property type="nucleotide sequence ID" value="NZ_NMUQ01000001.1"/>
</dbReference>
<name>A0A229P4H3_9BACL</name>
<dbReference type="Gene3D" id="1.20.120.450">
    <property type="entry name" value="dinb family like domain"/>
    <property type="match status" value="1"/>
</dbReference>
<evidence type="ECO:0000313" key="2">
    <source>
        <dbReference type="EMBL" id="OXM16825.1"/>
    </source>
</evidence>
<dbReference type="Pfam" id="PF12867">
    <property type="entry name" value="DinB_2"/>
    <property type="match status" value="1"/>
</dbReference>
<evidence type="ECO:0000313" key="3">
    <source>
        <dbReference type="Proteomes" id="UP000215145"/>
    </source>
</evidence>
<protein>
    <recommendedName>
        <fullName evidence="1">DinB-like domain-containing protein</fullName>
    </recommendedName>
</protein>
<evidence type="ECO:0000259" key="1">
    <source>
        <dbReference type="Pfam" id="PF12867"/>
    </source>
</evidence>